<evidence type="ECO:0000313" key="8">
    <source>
        <dbReference type="Proteomes" id="UP000053240"/>
    </source>
</evidence>
<dbReference type="InParanoid" id="A0A194QR62"/>
<organism evidence="7 8">
    <name type="scientific">Papilio machaon</name>
    <name type="common">Old World swallowtail butterfly</name>
    <dbReference type="NCBI Taxonomy" id="76193"/>
    <lineage>
        <taxon>Eukaryota</taxon>
        <taxon>Metazoa</taxon>
        <taxon>Ecdysozoa</taxon>
        <taxon>Arthropoda</taxon>
        <taxon>Hexapoda</taxon>
        <taxon>Insecta</taxon>
        <taxon>Pterygota</taxon>
        <taxon>Neoptera</taxon>
        <taxon>Endopterygota</taxon>
        <taxon>Lepidoptera</taxon>
        <taxon>Glossata</taxon>
        <taxon>Ditrysia</taxon>
        <taxon>Papilionoidea</taxon>
        <taxon>Papilionidae</taxon>
        <taxon>Papilioninae</taxon>
        <taxon>Papilio</taxon>
    </lineage>
</organism>
<dbReference type="GO" id="GO:0031514">
    <property type="term" value="C:motile cilium"/>
    <property type="evidence" value="ECO:0007669"/>
    <property type="project" value="TreeGrafter"/>
</dbReference>
<dbReference type="STRING" id="76193.A0A194QR62"/>
<dbReference type="Pfam" id="PF00400">
    <property type="entry name" value="WD40"/>
    <property type="match status" value="1"/>
</dbReference>
<protein>
    <recommendedName>
        <fullName evidence="5">Cilia- and flagella-associated protein 251</fullName>
    </recommendedName>
</protein>
<dbReference type="AlphaFoldDB" id="A0A194QR62"/>
<dbReference type="Proteomes" id="UP000053240">
    <property type="component" value="Unassembled WGS sequence"/>
</dbReference>
<name>A0A194QR62_PAPMA</name>
<evidence type="ECO:0000256" key="4">
    <source>
        <dbReference type="ARBA" id="ARBA00023273"/>
    </source>
</evidence>
<proteinExistence type="predicted"/>
<feature type="region of interest" description="Disordered" evidence="6">
    <location>
        <begin position="1028"/>
        <end position="1047"/>
    </location>
</feature>
<gene>
    <name evidence="7" type="ORF">RR48_12835</name>
</gene>
<dbReference type="SUPFAM" id="SSF47473">
    <property type="entry name" value="EF-hand"/>
    <property type="match status" value="1"/>
</dbReference>
<dbReference type="InterPro" id="IPR011992">
    <property type="entry name" value="EF-hand-dom_pair"/>
</dbReference>
<keyword evidence="4" id="KW-0966">Cell projection</keyword>
<dbReference type="PANTHER" id="PTHR13720">
    <property type="entry name" value="WD-40 REPEAT PROTEIN"/>
    <property type="match status" value="1"/>
</dbReference>
<dbReference type="EMBL" id="KQ461175">
    <property type="protein sequence ID" value="KPJ07993.1"/>
    <property type="molecule type" value="Genomic_DNA"/>
</dbReference>
<keyword evidence="3" id="KW-0677">Repeat</keyword>
<accession>A0A194QR62</accession>
<dbReference type="InterPro" id="IPR011047">
    <property type="entry name" value="Quinoprotein_ADH-like_sf"/>
</dbReference>
<dbReference type="SUPFAM" id="SSF50998">
    <property type="entry name" value="Quinoprotein alcohol dehydrogenase-like"/>
    <property type="match status" value="1"/>
</dbReference>
<evidence type="ECO:0000256" key="5">
    <source>
        <dbReference type="ARBA" id="ARBA00040994"/>
    </source>
</evidence>
<evidence type="ECO:0000256" key="3">
    <source>
        <dbReference type="ARBA" id="ARBA00022737"/>
    </source>
</evidence>
<dbReference type="PANTHER" id="PTHR13720:SF13">
    <property type="entry name" value="CILIA- AND FLAGELLA-ASSOCIATED PROTEIN 251"/>
    <property type="match status" value="1"/>
</dbReference>
<dbReference type="SMART" id="SM00320">
    <property type="entry name" value="WD40"/>
    <property type="match status" value="5"/>
</dbReference>
<dbReference type="InterPro" id="IPR015943">
    <property type="entry name" value="WD40/YVTN_repeat-like_dom_sf"/>
</dbReference>
<dbReference type="InterPro" id="IPR001680">
    <property type="entry name" value="WD40_rpt"/>
</dbReference>
<keyword evidence="8" id="KW-1185">Reference proteome</keyword>
<dbReference type="Gene3D" id="2.130.10.10">
    <property type="entry name" value="YVTN repeat-like/Quinoprotein amine dehydrogenase"/>
    <property type="match status" value="2"/>
</dbReference>
<evidence type="ECO:0000313" key="7">
    <source>
        <dbReference type="EMBL" id="KPJ07993.1"/>
    </source>
</evidence>
<reference evidence="7 8" key="1">
    <citation type="journal article" date="2015" name="Nat. Commun.">
        <title>Outbred genome sequencing and CRISPR/Cas9 gene editing in butterflies.</title>
        <authorList>
            <person name="Li X."/>
            <person name="Fan D."/>
            <person name="Zhang W."/>
            <person name="Liu G."/>
            <person name="Zhang L."/>
            <person name="Zhao L."/>
            <person name="Fang X."/>
            <person name="Chen L."/>
            <person name="Dong Y."/>
            <person name="Chen Y."/>
            <person name="Ding Y."/>
            <person name="Zhao R."/>
            <person name="Feng M."/>
            <person name="Zhu Y."/>
            <person name="Feng Y."/>
            <person name="Jiang X."/>
            <person name="Zhu D."/>
            <person name="Xiang H."/>
            <person name="Feng X."/>
            <person name="Li S."/>
            <person name="Wang J."/>
            <person name="Zhang G."/>
            <person name="Kronforst M.R."/>
            <person name="Wang W."/>
        </authorList>
    </citation>
    <scope>NUCLEOTIDE SEQUENCE [LARGE SCALE GENOMIC DNA]</scope>
    <source>
        <strain evidence="7">Ya'a_city_454_Pm</strain>
        <tissue evidence="7">Whole body</tissue>
    </source>
</reference>
<evidence type="ECO:0000256" key="2">
    <source>
        <dbReference type="ARBA" id="ARBA00022574"/>
    </source>
</evidence>
<dbReference type="Gene3D" id="1.10.238.10">
    <property type="entry name" value="EF-hand"/>
    <property type="match status" value="1"/>
</dbReference>
<dbReference type="SUPFAM" id="SSF50978">
    <property type="entry name" value="WD40 repeat-like"/>
    <property type="match status" value="1"/>
</dbReference>
<dbReference type="InterPro" id="IPR050630">
    <property type="entry name" value="WD_repeat_EMAP"/>
</dbReference>
<sequence length="1047" mass="119088">MTSHPSGSSRAASDIDVRRLYSLSLSQIRKHSELGNYHYKPSPFNIRWIHGYNAKVGVINLNNEGSTIALYAAGNCAVLYNWTTNEMRILQGHKHIVTCIAADSQGKWLVTADSGPENVLIVWDSCDNFPVKTLFSPHGGTNIAKITLSPDAKYLLTIGYREKAVVYWWIWSFGNDEPHATLELAMPRGAILDMAFNPIQTEQFVLMTKHDIWIGVSRKVFITERGVVKDTNTYELVILTVQRKQNAEIGKLTCFTFVRETGQILAGTNRGYALVYGYTSEFNANVKDAQNIEDMKFVKGLKIQQCRIEVIKNIDGVIVTGNSEGGIHFYDPQLKMFEKWRQPVIVTGNSEGGIHFYDPQLKLLYWVHGFTVDKVTGLSFNVSPRSYQIFDPKCNKQCLCWEKVVLELDPVTGARRQKLMKSKLPSDATVPNKPFVVRDFVVCTKNRGVGFVDFVAENNYTFLDNKTSPALAMTVHPEKPYVCVGYADGTLEMYNFVRHTLFARLPLRDRYKVVTEPSDDSISCLVDVFYPQLSVTCLKYSPNGLHLACGLNTGQLIFLDPTTIEIRNNTPFQDTRFSIKEISFSPDSMSLAFFDAGRTVCLYKYDCSSLSWQFVAKHRAHYKDVTAVFFLPEKNESGDYKLVSMGADRTLVEYDIGASSEEYLEILSLDRIEQTAIPLAGIPWPSSRDVDPETCRTDMPMILIANDEFKYKIVNYKTTMTLSTVLGPRFEHPVRRLQLVTRSDDDDGAQYLLFATKNVVGLQKMPLDGNPWKHIGLLGHPIEVLQMCYREDCGSLFTIGAKDSCMTQWAANYRAIDTTAKQGGTDLDPYYCLIENGRPGWLFHEIRDLFYYIQILCQGTFSPSIRTVKDFIPIETLPDMMRALGFFPSEYEVENLIVEAKYKVYQRQPSTEIDFEEFVKLYLNHRPAFLESARRIKNAFKHFANPIDGAYMMSRDQFINLLSDYGERFPRELSWYLLSILCCHSFEDRSAMYESDFHFLPETINLSELLSNIIGVADYDNLSESYFKGSGSSMRSTSTDSDNYSPQ</sequence>
<feature type="compositionally biased region" description="Low complexity" evidence="6">
    <location>
        <begin position="1029"/>
        <end position="1047"/>
    </location>
</feature>
<comment type="subcellular location">
    <subcellularLocation>
        <location evidence="1">Cell projection</location>
        <location evidence="1">Cilium</location>
    </subcellularLocation>
</comment>
<keyword evidence="2" id="KW-0853">WD repeat</keyword>
<dbReference type="InterPro" id="IPR036322">
    <property type="entry name" value="WD40_repeat_dom_sf"/>
</dbReference>
<evidence type="ECO:0000256" key="6">
    <source>
        <dbReference type="SAM" id="MobiDB-lite"/>
    </source>
</evidence>
<evidence type="ECO:0000256" key="1">
    <source>
        <dbReference type="ARBA" id="ARBA00004138"/>
    </source>
</evidence>